<sequence>MKGWMRRIQVSVALAAAVFSLALAWAGGARLDRRPVLEAEFAAFRKGGPPPGAARRSPPAVLMDWHQARAYCAAQGKRLPTAQEWLEACRARQLEFQGAIWEWTSTETDRAGEDEKVRFKLLCGPGPECACTHAYHPDWKNEVKGFRCARPEPSVRLGAPSVRVP</sequence>
<dbReference type="InterPro" id="IPR042095">
    <property type="entry name" value="SUMF_sf"/>
</dbReference>
<organism evidence="2 3">
    <name type="scientific">Tectimicrobiota bacterium</name>
    <dbReference type="NCBI Taxonomy" id="2528274"/>
    <lineage>
        <taxon>Bacteria</taxon>
        <taxon>Pseudomonadati</taxon>
        <taxon>Nitrospinota/Tectimicrobiota group</taxon>
        <taxon>Candidatus Tectimicrobiota</taxon>
    </lineage>
</organism>
<dbReference type="Gene3D" id="3.90.1580.10">
    <property type="entry name" value="paralog of FGE (formylglycine-generating enzyme)"/>
    <property type="match status" value="1"/>
</dbReference>
<evidence type="ECO:0000313" key="3">
    <source>
        <dbReference type="Proteomes" id="UP000782312"/>
    </source>
</evidence>
<dbReference type="AlphaFoldDB" id="A0A932HW13"/>
<proteinExistence type="predicted"/>
<name>A0A932HW13_UNCTE</name>
<dbReference type="InterPro" id="IPR005532">
    <property type="entry name" value="SUMF_dom"/>
</dbReference>
<reference evidence="2" key="1">
    <citation type="submission" date="2020-07" db="EMBL/GenBank/DDBJ databases">
        <title>Huge and variable diversity of episymbiotic CPR bacteria and DPANN archaea in groundwater ecosystems.</title>
        <authorList>
            <person name="He C.Y."/>
            <person name="Keren R."/>
            <person name="Whittaker M."/>
            <person name="Farag I.F."/>
            <person name="Doudna J."/>
            <person name="Cate J.H.D."/>
            <person name="Banfield J.F."/>
        </authorList>
    </citation>
    <scope>NUCLEOTIDE SEQUENCE</scope>
    <source>
        <strain evidence="2">NC_groundwater_763_Ag_S-0.2um_68_21</strain>
    </source>
</reference>
<feature type="domain" description="Sulfatase-modifying factor enzyme-like" evidence="1">
    <location>
        <begin position="53"/>
        <end position="110"/>
    </location>
</feature>
<gene>
    <name evidence="2" type="ORF">HYZ11_03930</name>
</gene>
<comment type="caution">
    <text evidence="2">The sequence shown here is derived from an EMBL/GenBank/DDBJ whole genome shotgun (WGS) entry which is preliminary data.</text>
</comment>
<accession>A0A932HW13</accession>
<evidence type="ECO:0000313" key="2">
    <source>
        <dbReference type="EMBL" id="MBI3126735.1"/>
    </source>
</evidence>
<dbReference type="SUPFAM" id="SSF56436">
    <property type="entry name" value="C-type lectin-like"/>
    <property type="match status" value="1"/>
</dbReference>
<dbReference type="Pfam" id="PF03781">
    <property type="entry name" value="FGE-sulfatase"/>
    <property type="match status" value="1"/>
</dbReference>
<dbReference type="EMBL" id="JACPUR010000010">
    <property type="protein sequence ID" value="MBI3126735.1"/>
    <property type="molecule type" value="Genomic_DNA"/>
</dbReference>
<protein>
    <submittedName>
        <fullName evidence="2">SUMF1/EgtB/PvdO family nonheme iron enzyme</fullName>
    </submittedName>
</protein>
<dbReference type="Proteomes" id="UP000782312">
    <property type="component" value="Unassembled WGS sequence"/>
</dbReference>
<evidence type="ECO:0000259" key="1">
    <source>
        <dbReference type="Pfam" id="PF03781"/>
    </source>
</evidence>
<dbReference type="InterPro" id="IPR016187">
    <property type="entry name" value="CTDL_fold"/>
</dbReference>